<dbReference type="Gene3D" id="3.10.150.10">
    <property type="entry name" value="DNA Polymerase III, subunit A, domain 2"/>
    <property type="match status" value="1"/>
</dbReference>
<dbReference type="AlphaFoldDB" id="A0A437S9S8"/>
<dbReference type="SMART" id="SM00480">
    <property type="entry name" value="POL3Bc"/>
    <property type="match status" value="1"/>
</dbReference>
<keyword evidence="8 10" id="KW-0239">DNA-directed DNA polymerase</keyword>
<keyword evidence="5 10" id="KW-0808">Transferase</keyword>
<name>A0A437S9S8_9FIRM</name>
<dbReference type="SUPFAM" id="SSF55979">
    <property type="entry name" value="DNA clamp"/>
    <property type="match status" value="3"/>
</dbReference>
<comment type="subunit">
    <text evidence="10">Forms a ring-shaped head-to-tail homodimer around DNA.</text>
</comment>
<feature type="domain" description="DNA polymerase III beta sliding clamp C-terminal" evidence="13">
    <location>
        <begin position="244"/>
        <end position="361"/>
    </location>
</feature>
<dbReference type="InterPro" id="IPR046938">
    <property type="entry name" value="DNA_clamp_sf"/>
</dbReference>
<evidence type="ECO:0000313" key="15">
    <source>
        <dbReference type="Proteomes" id="UP000288812"/>
    </source>
</evidence>
<protein>
    <recommendedName>
        <fullName evidence="3 10">Beta sliding clamp</fullName>
    </recommendedName>
</protein>
<evidence type="ECO:0000256" key="5">
    <source>
        <dbReference type="ARBA" id="ARBA00022679"/>
    </source>
</evidence>
<keyword evidence="9" id="KW-0238">DNA-binding</keyword>
<dbReference type="GO" id="GO:0006271">
    <property type="term" value="P:DNA strand elongation involved in DNA replication"/>
    <property type="evidence" value="ECO:0007669"/>
    <property type="project" value="TreeGrafter"/>
</dbReference>
<evidence type="ECO:0000256" key="6">
    <source>
        <dbReference type="ARBA" id="ARBA00022695"/>
    </source>
</evidence>
<dbReference type="GO" id="GO:0009360">
    <property type="term" value="C:DNA polymerase III complex"/>
    <property type="evidence" value="ECO:0007669"/>
    <property type="project" value="InterPro"/>
</dbReference>
<dbReference type="RefSeq" id="WP_127722755.1">
    <property type="nucleotide sequence ID" value="NZ_RLIH01000001.1"/>
</dbReference>
<evidence type="ECO:0000259" key="12">
    <source>
        <dbReference type="Pfam" id="PF02767"/>
    </source>
</evidence>
<feature type="domain" description="DNA polymerase III beta sliding clamp central" evidence="12">
    <location>
        <begin position="130"/>
        <end position="237"/>
    </location>
</feature>
<dbReference type="InterPro" id="IPR022637">
    <property type="entry name" value="DNA_polIII_beta_cen"/>
</dbReference>
<evidence type="ECO:0000259" key="11">
    <source>
        <dbReference type="Pfam" id="PF00712"/>
    </source>
</evidence>
<sequence>MKLKISKKDLSKHISIVQKAISTRTTMQILEGILLKAKDNILTLIASDTEITIKTSVSALVLEEGEIVINSRLFGDIIRKLPDETIDIEVASTNMNIKCLNSEFNIQCQVSDEFPDLPRIDEIVNVSIKAFDFKEAIRKTSFAVSFDETRVAFTGVLMDIKEDEINFVALDGFRLALKKLRTQTNQSISSIIPARSLNELIKIIENEEAIDITIGNNSIRFNLDNTVFYTTLLSGEFFKYEGLIRENHSTIVQIDKNKFQNALERASLLAKEDKANLVKLNVGESEIEITSNSEIGNVEEFVDSEVEGEELKIAFNSKYLLEGIKIIESEKIILNFTDSINPCIIQEDEDEDYIYLVLPVRLAN</sequence>
<dbReference type="NCBIfam" id="TIGR00663">
    <property type="entry name" value="dnan"/>
    <property type="match status" value="1"/>
</dbReference>
<evidence type="ECO:0000256" key="3">
    <source>
        <dbReference type="ARBA" id="ARBA00021035"/>
    </source>
</evidence>
<dbReference type="GO" id="GO:0005737">
    <property type="term" value="C:cytoplasm"/>
    <property type="evidence" value="ECO:0007669"/>
    <property type="project" value="UniProtKB-SubCell"/>
</dbReference>
<keyword evidence="15" id="KW-1185">Reference proteome</keyword>
<proteinExistence type="inferred from homology"/>
<evidence type="ECO:0000256" key="9">
    <source>
        <dbReference type="ARBA" id="ARBA00023125"/>
    </source>
</evidence>
<accession>A0A437S9S8</accession>
<evidence type="ECO:0000256" key="4">
    <source>
        <dbReference type="ARBA" id="ARBA00022490"/>
    </source>
</evidence>
<gene>
    <name evidence="14" type="primary">dnaN</name>
    <name evidence="14" type="ORF">EF514_00575</name>
</gene>
<evidence type="ECO:0000256" key="8">
    <source>
        <dbReference type="ARBA" id="ARBA00022932"/>
    </source>
</evidence>
<organism evidence="14 15">
    <name type="scientific">Anaerosphaera multitolerans</name>
    <dbReference type="NCBI Taxonomy" id="2487351"/>
    <lineage>
        <taxon>Bacteria</taxon>
        <taxon>Bacillati</taxon>
        <taxon>Bacillota</taxon>
        <taxon>Tissierellia</taxon>
        <taxon>Tissierellales</taxon>
        <taxon>Peptoniphilaceae</taxon>
        <taxon>Anaerosphaera</taxon>
    </lineage>
</organism>
<feature type="domain" description="DNA polymerase III beta sliding clamp N-terminal" evidence="11">
    <location>
        <begin position="1"/>
        <end position="118"/>
    </location>
</feature>
<dbReference type="CDD" id="cd00140">
    <property type="entry name" value="beta_clamp"/>
    <property type="match status" value="1"/>
</dbReference>
<dbReference type="PANTHER" id="PTHR30478:SF0">
    <property type="entry name" value="BETA SLIDING CLAMP"/>
    <property type="match status" value="1"/>
</dbReference>
<evidence type="ECO:0000256" key="7">
    <source>
        <dbReference type="ARBA" id="ARBA00022705"/>
    </source>
</evidence>
<evidence type="ECO:0000256" key="10">
    <source>
        <dbReference type="PIRNR" id="PIRNR000804"/>
    </source>
</evidence>
<keyword evidence="6 10" id="KW-0548">Nucleotidyltransferase</keyword>
<dbReference type="InterPro" id="IPR001001">
    <property type="entry name" value="DNA_polIII_beta"/>
</dbReference>
<dbReference type="OrthoDB" id="8421503at2"/>
<dbReference type="GO" id="GO:0003677">
    <property type="term" value="F:DNA binding"/>
    <property type="evidence" value="ECO:0007669"/>
    <property type="project" value="UniProtKB-UniRule"/>
</dbReference>
<evidence type="ECO:0000256" key="2">
    <source>
        <dbReference type="ARBA" id="ARBA00010752"/>
    </source>
</evidence>
<dbReference type="InterPro" id="IPR022635">
    <property type="entry name" value="DNA_polIII_beta_C"/>
</dbReference>
<evidence type="ECO:0000259" key="13">
    <source>
        <dbReference type="Pfam" id="PF02768"/>
    </source>
</evidence>
<reference evidence="14 15" key="1">
    <citation type="submission" date="2018-11" db="EMBL/GenBank/DDBJ databases">
        <title>Genome sequencing and assembly of Anaerosphaera sp. nov., GS7-6-2.</title>
        <authorList>
            <person name="Rettenmaier R."/>
            <person name="Liebl W."/>
            <person name="Zverlov V."/>
        </authorList>
    </citation>
    <scope>NUCLEOTIDE SEQUENCE [LARGE SCALE GENOMIC DNA]</scope>
    <source>
        <strain evidence="14 15">GS7-6-2</strain>
    </source>
</reference>
<comment type="caution">
    <text evidence="14">The sequence shown here is derived from an EMBL/GenBank/DDBJ whole genome shotgun (WGS) entry which is preliminary data.</text>
</comment>
<keyword evidence="4 10" id="KW-0963">Cytoplasm</keyword>
<dbReference type="Pfam" id="PF02767">
    <property type="entry name" value="DNA_pol3_beta_2"/>
    <property type="match status" value="1"/>
</dbReference>
<dbReference type="GO" id="GO:0008408">
    <property type="term" value="F:3'-5' exonuclease activity"/>
    <property type="evidence" value="ECO:0007669"/>
    <property type="project" value="InterPro"/>
</dbReference>
<dbReference type="Pfam" id="PF00712">
    <property type="entry name" value="DNA_pol3_beta"/>
    <property type="match status" value="1"/>
</dbReference>
<evidence type="ECO:0000256" key="1">
    <source>
        <dbReference type="ARBA" id="ARBA00004496"/>
    </source>
</evidence>
<comment type="subcellular location">
    <subcellularLocation>
        <location evidence="1 10">Cytoplasm</location>
    </subcellularLocation>
</comment>
<dbReference type="GO" id="GO:0003887">
    <property type="term" value="F:DNA-directed DNA polymerase activity"/>
    <property type="evidence" value="ECO:0007669"/>
    <property type="project" value="UniProtKB-UniRule"/>
</dbReference>
<dbReference type="PIRSF" id="PIRSF000804">
    <property type="entry name" value="DNA_pol_III_b"/>
    <property type="match status" value="1"/>
</dbReference>
<dbReference type="PANTHER" id="PTHR30478">
    <property type="entry name" value="DNA POLYMERASE III SUBUNIT BETA"/>
    <property type="match status" value="1"/>
</dbReference>
<comment type="function">
    <text evidence="10">Confers DNA tethering and processivity to DNA polymerases and other proteins. Acts as a clamp, forming a ring around DNA (a reaction catalyzed by the clamp-loading complex) which diffuses in an ATP-independent manner freely and bidirectionally along dsDNA. Initially characterized for its ability to contact the catalytic subunit of DNA polymerase III (Pol III), a complex, multichain enzyme responsible for most of the replicative synthesis in bacteria; Pol III exhibits 3'-5' exonuclease proofreading activity. The beta chain is required for initiation of replication as well as for processivity of DNA replication.</text>
</comment>
<dbReference type="EMBL" id="RLIH01000001">
    <property type="protein sequence ID" value="RVU55742.1"/>
    <property type="molecule type" value="Genomic_DNA"/>
</dbReference>
<dbReference type="Proteomes" id="UP000288812">
    <property type="component" value="Unassembled WGS sequence"/>
</dbReference>
<evidence type="ECO:0000313" key="14">
    <source>
        <dbReference type="EMBL" id="RVU55742.1"/>
    </source>
</evidence>
<comment type="similarity">
    <text evidence="2 10">Belongs to the beta sliding clamp family.</text>
</comment>
<dbReference type="Pfam" id="PF02768">
    <property type="entry name" value="DNA_pol3_beta_3"/>
    <property type="match status" value="1"/>
</dbReference>
<dbReference type="Gene3D" id="3.70.10.10">
    <property type="match status" value="1"/>
</dbReference>
<keyword evidence="7 10" id="KW-0235">DNA replication</keyword>
<dbReference type="InterPro" id="IPR022634">
    <property type="entry name" value="DNA_polIII_beta_N"/>
</dbReference>